<sequence>MSRGKITYQKVYIYPCISLLLSLWLLEVKSKSGIYRKSECLKSNLKNEETFR</sequence>
<evidence type="ECO:0000313" key="2">
    <source>
        <dbReference type="Proteomes" id="UP001497382"/>
    </source>
</evidence>
<protein>
    <submittedName>
        <fullName evidence="1">Uncharacterized protein</fullName>
    </submittedName>
</protein>
<organism evidence="1 2">
    <name type="scientific">Larinioides sclopetarius</name>
    <dbReference type="NCBI Taxonomy" id="280406"/>
    <lineage>
        <taxon>Eukaryota</taxon>
        <taxon>Metazoa</taxon>
        <taxon>Ecdysozoa</taxon>
        <taxon>Arthropoda</taxon>
        <taxon>Chelicerata</taxon>
        <taxon>Arachnida</taxon>
        <taxon>Araneae</taxon>
        <taxon>Araneomorphae</taxon>
        <taxon>Entelegynae</taxon>
        <taxon>Araneoidea</taxon>
        <taxon>Araneidae</taxon>
        <taxon>Larinioides</taxon>
    </lineage>
</organism>
<gene>
    <name evidence="1" type="ORF">LARSCL_LOCUS1173</name>
</gene>
<comment type="caution">
    <text evidence="1">The sequence shown here is derived from an EMBL/GenBank/DDBJ whole genome shotgun (WGS) entry which is preliminary data.</text>
</comment>
<dbReference type="Proteomes" id="UP001497382">
    <property type="component" value="Unassembled WGS sequence"/>
</dbReference>
<reference evidence="1 2" key="1">
    <citation type="submission" date="2024-04" db="EMBL/GenBank/DDBJ databases">
        <authorList>
            <person name="Rising A."/>
            <person name="Reimegard J."/>
            <person name="Sonavane S."/>
            <person name="Akerstrom W."/>
            <person name="Nylinder S."/>
            <person name="Hedman E."/>
            <person name="Kallberg Y."/>
        </authorList>
    </citation>
    <scope>NUCLEOTIDE SEQUENCE [LARGE SCALE GENOMIC DNA]</scope>
</reference>
<keyword evidence="2" id="KW-1185">Reference proteome</keyword>
<dbReference type="EMBL" id="CAXIEN010000006">
    <property type="protein sequence ID" value="CAL1262740.1"/>
    <property type="molecule type" value="Genomic_DNA"/>
</dbReference>
<dbReference type="AlphaFoldDB" id="A0AAV1YUU6"/>
<name>A0AAV1YUU6_9ARAC</name>
<evidence type="ECO:0000313" key="1">
    <source>
        <dbReference type="EMBL" id="CAL1262740.1"/>
    </source>
</evidence>
<accession>A0AAV1YUU6</accession>
<proteinExistence type="predicted"/>